<name>A0ACD0P2H6_9BASI</name>
<reference evidence="1 2" key="1">
    <citation type="journal article" date="2018" name="Mol. Biol. Evol.">
        <title>Broad Genomic Sampling Reveals a Smut Pathogenic Ancestry of the Fungal Clade Ustilaginomycotina.</title>
        <authorList>
            <person name="Kijpornyongpan T."/>
            <person name="Mondo S.J."/>
            <person name="Barry K."/>
            <person name="Sandor L."/>
            <person name="Lee J."/>
            <person name="Lipzen A."/>
            <person name="Pangilinan J."/>
            <person name="LaButti K."/>
            <person name="Hainaut M."/>
            <person name="Henrissat B."/>
            <person name="Grigoriev I.V."/>
            <person name="Spatafora J.W."/>
            <person name="Aime M.C."/>
        </authorList>
    </citation>
    <scope>NUCLEOTIDE SEQUENCE [LARGE SCALE GENOMIC DNA]</scope>
    <source>
        <strain evidence="1 2">SA 807</strain>
    </source>
</reference>
<accession>A0ACD0P2H6</accession>
<evidence type="ECO:0000313" key="1">
    <source>
        <dbReference type="EMBL" id="PWN52134.1"/>
    </source>
</evidence>
<sequence>MKHEQVMPEDEEMPEDVEMQQQQERMGQKDWKLKRIEKKIRKQTTVHPSHHLRSASNDPGDIPVVVPLALTPRSYQSEIYERAKEQNVIVCLDTGSGKTLVSVLLLQHMRDQELQLRRRRVSLFLVNLVPLVHQEAEVIASNSSLQVGKLYGELKDDPKLKIDTWRLP</sequence>
<organism evidence="1 2">
    <name type="scientific">Violaceomyces palustris</name>
    <dbReference type="NCBI Taxonomy" id="1673888"/>
    <lineage>
        <taxon>Eukaryota</taxon>
        <taxon>Fungi</taxon>
        <taxon>Dikarya</taxon>
        <taxon>Basidiomycota</taxon>
        <taxon>Ustilaginomycotina</taxon>
        <taxon>Ustilaginomycetes</taxon>
        <taxon>Violaceomycetales</taxon>
        <taxon>Violaceomycetaceae</taxon>
        <taxon>Violaceomyces</taxon>
    </lineage>
</organism>
<feature type="non-terminal residue" evidence="1">
    <location>
        <position position="168"/>
    </location>
</feature>
<keyword evidence="2" id="KW-1185">Reference proteome</keyword>
<evidence type="ECO:0000313" key="2">
    <source>
        <dbReference type="Proteomes" id="UP000245626"/>
    </source>
</evidence>
<gene>
    <name evidence="1" type="ORF">IE53DRAFT_367453</name>
</gene>
<proteinExistence type="predicted"/>
<dbReference type="EMBL" id="KZ819794">
    <property type="protein sequence ID" value="PWN52134.1"/>
    <property type="molecule type" value="Genomic_DNA"/>
</dbReference>
<protein>
    <submittedName>
        <fullName evidence="1">Uncharacterized protein</fullName>
    </submittedName>
</protein>
<dbReference type="Proteomes" id="UP000245626">
    <property type="component" value="Unassembled WGS sequence"/>
</dbReference>